<accession>A0A852SNE1</accession>
<keyword evidence="4 5" id="KW-0119">Carbohydrate metabolism</keyword>
<evidence type="ECO:0000256" key="3">
    <source>
        <dbReference type="ARBA" id="ARBA00022801"/>
    </source>
</evidence>
<evidence type="ECO:0000256" key="4">
    <source>
        <dbReference type="ARBA" id="ARBA00023277"/>
    </source>
</evidence>
<dbReference type="InterPro" id="IPR006680">
    <property type="entry name" value="Amidohydro-rel"/>
</dbReference>
<feature type="active site" description="Proton donor/acceptor" evidence="6">
    <location>
        <position position="276"/>
    </location>
</feature>
<dbReference type="EMBL" id="JACCBM010000001">
    <property type="protein sequence ID" value="NYD70361.1"/>
    <property type="molecule type" value="Genomic_DNA"/>
</dbReference>
<dbReference type="Gene3D" id="3.20.20.140">
    <property type="entry name" value="Metal-dependent hydrolases"/>
    <property type="match status" value="1"/>
</dbReference>
<dbReference type="EC" id="3.5.1.25" evidence="9"/>
<dbReference type="PANTHER" id="PTHR11113">
    <property type="entry name" value="N-ACETYLGLUCOSAMINE-6-PHOSPHATE DEACETYLASE"/>
    <property type="match status" value="1"/>
</dbReference>
<gene>
    <name evidence="9" type="ORF">BJ984_001519</name>
</gene>
<protein>
    <submittedName>
        <fullName evidence="9">N-acetylglucosamine-6-phosphate deacetylase</fullName>
        <ecNumber evidence="9">3.5.1.25</ecNumber>
    </submittedName>
</protein>
<keyword evidence="2 7" id="KW-0479">Metal-binding</keyword>
<evidence type="ECO:0000256" key="1">
    <source>
        <dbReference type="ARBA" id="ARBA00010716"/>
    </source>
</evidence>
<evidence type="ECO:0000259" key="8">
    <source>
        <dbReference type="Pfam" id="PF01979"/>
    </source>
</evidence>
<evidence type="ECO:0000256" key="5">
    <source>
        <dbReference type="PIRNR" id="PIRNR038994"/>
    </source>
</evidence>
<dbReference type="InterPro" id="IPR032466">
    <property type="entry name" value="Metal_Hydrolase"/>
</dbReference>
<reference evidence="9 10" key="1">
    <citation type="submission" date="2020-07" db="EMBL/GenBank/DDBJ databases">
        <title>Sequencing the genomes of 1000 actinobacteria strains.</title>
        <authorList>
            <person name="Klenk H.-P."/>
        </authorList>
    </citation>
    <scope>NUCLEOTIDE SEQUENCE [LARGE SCALE GENOMIC DNA]</scope>
    <source>
        <strain evidence="9 10">DSM 26474</strain>
    </source>
</reference>
<dbReference type="Proteomes" id="UP000549913">
    <property type="component" value="Unassembled WGS sequence"/>
</dbReference>
<evidence type="ECO:0000256" key="6">
    <source>
        <dbReference type="PIRSR" id="PIRSR038994-1"/>
    </source>
</evidence>
<dbReference type="GO" id="GO:0006046">
    <property type="term" value="P:N-acetylglucosamine catabolic process"/>
    <property type="evidence" value="ECO:0007669"/>
    <property type="project" value="TreeGrafter"/>
</dbReference>
<evidence type="ECO:0000256" key="2">
    <source>
        <dbReference type="ARBA" id="ARBA00022723"/>
    </source>
</evidence>
<feature type="binding site" evidence="7">
    <location>
        <position position="198"/>
    </location>
    <ligand>
        <name>Zn(2+)</name>
        <dbReference type="ChEBI" id="CHEBI:29105"/>
    </ligand>
</feature>
<sequence length="428" mass="42534">MTVLVHGARKLDADGIVDDFWLLTSGSTIAATGTSDSWRATGVMPPDADVVDARGAWLTPGFIDLHAHGGGGFSFDDGADAIRSALAVHRAHGTTRSVISLVANPPHVLAASLDAIARIAAGDPLVLGSHLEGPFLAPSRKGAHNPDFLGVPTHHVLKQLLEASEGRLVQITLAPELPGALEAIGTFASSGTVVAIGHTDAGYDLTREAVDRGATLLTHAFNAMPGIHHRDPGPVAAALDDPRVTLELIADGVHVHPAVLALAFAAAPGRIALVTDAMAAAGAPDGAYLLGTLPVTVRDGVATLTPGVAPAAAAAAAGPAPGAVADPAITPGGAAAAAGTSAEGAGRASVAPTIAGSTLTQDAALRTAVAAGVDPIAAVTALTATPARVLGRPDLGRLAPAHAADLVLLTPTFEVTHVWAAGRPVAVT</sequence>
<comment type="similarity">
    <text evidence="1 5">Belongs to the metallo-dependent hydrolases superfamily. NagA family.</text>
</comment>
<dbReference type="GO" id="GO:0046872">
    <property type="term" value="F:metal ion binding"/>
    <property type="evidence" value="ECO:0007669"/>
    <property type="project" value="UniProtKB-KW"/>
</dbReference>
<dbReference type="GO" id="GO:0008448">
    <property type="term" value="F:N-acetylglucosamine-6-phosphate deacetylase activity"/>
    <property type="evidence" value="ECO:0007669"/>
    <property type="project" value="UniProtKB-EC"/>
</dbReference>
<evidence type="ECO:0000256" key="7">
    <source>
        <dbReference type="PIRSR" id="PIRSR038994-3"/>
    </source>
</evidence>
<dbReference type="AlphaFoldDB" id="A0A852SNE1"/>
<feature type="binding site" evidence="7">
    <location>
        <position position="132"/>
    </location>
    <ligand>
        <name>Zn(2+)</name>
        <dbReference type="ChEBI" id="CHEBI:29105"/>
    </ligand>
</feature>
<keyword evidence="3 5" id="KW-0378">Hydrolase</keyword>
<keyword evidence="10" id="KW-1185">Reference proteome</keyword>
<dbReference type="InterPro" id="IPR011059">
    <property type="entry name" value="Metal-dep_hydrolase_composite"/>
</dbReference>
<evidence type="ECO:0000313" key="10">
    <source>
        <dbReference type="Proteomes" id="UP000549913"/>
    </source>
</evidence>
<name>A0A852SNE1_9MICO</name>
<evidence type="ECO:0000313" key="9">
    <source>
        <dbReference type="EMBL" id="NYD70361.1"/>
    </source>
</evidence>
<feature type="binding site" evidence="7">
    <location>
        <position position="219"/>
    </location>
    <ligand>
        <name>Zn(2+)</name>
        <dbReference type="ChEBI" id="CHEBI:29105"/>
    </ligand>
</feature>
<dbReference type="PIRSF" id="PIRSF038994">
    <property type="entry name" value="NagA"/>
    <property type="match status" value="1"/>
</dbReference>
<dbReference type="InterPro" id="IPR003764">
    <property type="entry name" value="GlcNAc_6-P_deAcase"/>
</dbReference>
<dbReference type="SUPFAM" id="SSF51556">
    <property type="entry name" value="Metallo-dependent hydrolases"/>
    <property type="match status" value="1"/>
</dbReference>
<proteinExistence type="inferred from homology"/>
<feature type="domain" description="Amidohydrolase-related" evidence="8">
    <location>
        <begin position="58"/>
        <end position="425"/>
    </location>
</feature>
<dbReference type="PANTHER" id="PTHR11113:SF14">
    <property type="entry name" value="N-ACETYLGLUCOSAMINE-6-PHOSPHATE DEACETYLASE"/>
    <property type="match status" value="1"/>
</dbReference>
<comment type="caution">
    <text evidence="9">The sequence shown here is derived from an EMBL/GenBank/DDBJ whole genome shotgun (WGS) entry which is preliminary data.</text>
</comment>
<organism evidence="9 10">
    <name type="scientific">Herbiconiux flava</name>
    <dbReference type="NCBI Taxonomy" id="881268"/>
    <lineage>
        <taxon>Bacteria</taxon>
        <taxon>Bacillati</taxon>
        <taxon>Actinomycetota</taxon>
        <taxon>Actinomycetes</taxon>
        <taxon>Micrococcales</taxon>
        <taxon>Microbacteriaceae</taxon>
        <taxon>Herbiconiux</taxon>
    </lineage>
</organism>
<dbReference type="SUPFAM" id="SSF51338">
    <property type="entry name" value="Composite domain of metallo-dependent hydrolases"/>
    <property type="match status" value="1"/>
</dbReference>
<comment type="cofactor">
    <cofactor evidence="7">
        <name>a divalent metal cation</name>
        <dbReference type="ChEBI" id="CHEBI:60240"/>
    </cofactor>
    <text evidence="7">Binds 1 divalent metal cation per subunit.</text>
</comment>
<dbReference type="Pfam" id="PF01979">
    <property type="entry name" value="Amidohydro_1"/>
    <property type="match status" value="1"/>
</dbReference>
<dbReference type="RefSeq" id="WP_179547500.1">
    <property type="nucleotide sequence ID" value="NZ_BSEW01000001.1"/>
</dbReference>